<dbReference type="EMBL" id="WPIK01000008">
    <property type="protein sequence ID" value="MVN21870.1"/>
    <property type="molecule type" value="Genomic_DNA"/>
</dbReference>
<gene>
    <name evidence="1" type="ORF">GO621_10005</name>
</gene>
<accession>A0A7K1SXX6</accession>
<proteinExistence type="predicted"/>
<protein>
    <submittedName>
        <fullName evidence="1">Uncharacterized protein</fullName>
    </submittedName>
</protein>
<name>A0A7K1SXX6_9SPHI</name>
<evidence type="ECO:0000313" key="1">
    <source>
        <dbReference type="EMBL" id="MVN21870.1"/>
    </source>
</evidence>
<keyword evidence="2" id="KW-1185">Reference proteome</keyword>
<evidence type="ECO:0000313" key="2">
    <source>
        <dbReference type="Proteomes" id="UP000462014"/>
    </source>
</evidence>
<reference evidence="1 2" key="1">
    <citation type="submission" date="2019-12" db="EMBL/GenBank/DDBJ databases">
        <title>Mucilaginibacter sp. HMF7410 genome sequencing and assembly.</title>
        <authorList>
            <person name="Kang H."/>
            <person name="Cha I."/>
            <person name="Kim H."/>
            <person name="Joh K."/>
        </authorList>
    </citation>
    <scope>NUCLEOTIDE SEQUENCE [LARGE SCALE GENOMIC DNA]</scope>
    <source>
        <strain evidence="1 2">HMF7410</strain>
    </source>
</reference>
<dbReference type="Proteomes" id="UP000462014">
    <property type="component" value="Unassembled WGS sequence"/>
</dbReference>
<comment type="caution">
    <text evidence="1">The sequence shown here is derived from an EMBL/GenBank/DDBJ whole genome shotgun (WGS) entry which is preliminary data.</text>
</comment>
<sequence length="161" mass="17865">MVSKSALAVVLLICCSFQNNELEELVPALQNTLQHSLQFPAQINTAKTKVEVNQAGFVRYTQTLKSGKQNYASLNLCKFLKLDYWGTTQSGMLILRSAKNNVIIQTFNDPAGDVDSMSTHLDIPVASIEPDQLNTVEQQLQRIKVLLQKKPQLAINHLSGP</sequence>
<dbReference type="RefSeq" id="WP_157566592.1">
    <property type="nucleotide sequence ID" value="NZ_WPIK01000008.1"/>
</dbReference>
<organism evidence="1 2">
    <name type="scientific">Mucilaginibacter arboris</name>
    <dbReference type="NCBI Taxonomy" id="2682090"/>
    <lineage>
        <taxon>Bacteria</taxon>
        <taxon>Pseudomonadati</taxon>
        <taxon>Bacteroidota</taxon>
        <taxon>Sphingobacteriia</taxon>
        <taxon>Sphingobacteriales</taxon>
        <taxon>Sphingobacteriaceae</taxon>
        <taxon>Mucilaginibacter</taxon>
    </lineage>
</organism>
<dbReference type="AlphaFoldDB" id="A0A7K1SXX6"/>